<evidence type="ECO:0000313" key="2">
    <source>
        <dbReference type="EMBL" id="GMT35270.1"/>
    </source>
</evidence>
<feature type="non-terminal residue" evidence="2">
    <location>
        <position position="1"/>
    </location>
</feature>
<keyword evidence="3" id="KW-1185">Reference proteome</keyword>
<evidence type="ECO:0000313" key="3">
    <source>
        <dbReference type="Proteomes" id="UP001432322"/>
    </source>
</evidence>
<gene>
    <name evidence="2" type="ORF">PFISCL1PPCAC_26567</name>
</gene>
<dbReference type="EMBL" id="BTSY01000007">
    <property type="protein sequence ID" value="GMT35270.1"/>
    <property type="molecule type" value="Genomic_DNA"/>
</dbReference>
<evidence type="ECO:0000256" key="1">
    <source>
        <dbReference type="SAM" id="Coils"/>
    </source>
</evidence>
<comment type="caution">
    <text evidence="2">The sequence shown here is derived from an EMBL/GenBank/DDBJ whole genome shotgun (WGS) entry which is preliminary data.</text>
</comment>
<dbReference type="AlphaFoldDB" id="A0AAV5WUL5"/>
<name>A0AAV5WUL5_9BILA</name>
<organism evidence="2 3">
    <name type="scientific">Pristionchus fissidentatus</name>
    <dbReference type="NCBI Taxonomy" id="1538716"/>
    <lineage>
        <taxon>Eukaryota</taxon>
        <taxon>Metazoa</taxon>
        <taxon>Ecdysozoa</taxon>
        <taxon>Nematoda</taxon>
        <taxon>Chromadorea</taxon>
        <taxon>Rhabditida</taxon>
        <taxon>Rhabditina</taxon>
        <taxon>Diplogasteromorpha</taxon>
        <taxon>Diplogasteroidea</taxon>
        <taxon>Neodiplogasteridae</taxon>
        <taxon>Pristionchus</taxon>
    </lineage>
</organism>
<accession>A0AAV5WUL5</accession>
<reference evidence="2" key="1">
    <citation type="submission" date="2023-10" db="EMBL/GenBank/DDBJ databases">
        <title>Genome assembly of Pristionchus species.</title>
        <authorList>
            <person name="Yoshida K."/>
            <person name="Sommer R.J."/>
        </authorList>
    </citation>
    <scope>NUCLEOTIDE SEQUENCE</scope>
    <source>
        <strain evidence="2">RS5133</strain>
    </source>
</reference>
<dbReference type="Proteomes" id="UP001432322">
    <property type="component" value="Unassembled WGS sequence"/>
</dbReference>
<keyword evidence="1" id="KW-0175">Coiled coil</keyword>
<feature type="coiled-coil region" evidence="1">
    <location>
        <begin position="210"/>
        <end position="251"/>
    </location>
</feature>
<sequence length="333" mass="36973">QLSSSKCWSRSPPSLLFISIIDMESTSSSDRCTRSASKTSWNPSDRGRSLVSMRTFYAFGARSSSIGGRSSSVVPSTLPAHYNPPGYSHRSLRSSVIPDTSSSSFVRNTAARATISSAYVHRPATSVAYVPSYPIPIRSPSYTRLRTPIRAHSPIDRVRSVSRVIDSPLYSPEYVPRREYVESRASTIDSRPCSGIDAVSPAPTPVPSVDEKSLLELAELRSRNRALEEQLAKLQAQIKDGDRSNMDLKRRLLESEAETKVWKTKAELVPEPKIIEVVRPIKTPNILHHHEIDETLYDKLEVTADRLAKLNAASDLKMLQSHIESALTEITSK</sequence>
<protein>
    <submittedName>
        <fullName evidence="2">Uncharacterized protein</fullName>
    </submittedName>
</protein>
<proteinExistence type="predicted"/>